<keyword evidence="14" id="KW-1185">Reference proteome</keyword>
<evidence type="ECO:0000256" key="7">
    <source>
        <dbReference type="ARBA" id="ARBA00022679"/>
    </source>
</evidence>
<evidence type="ECO:0000313" key="13">
    <source>
        <dbReference type="EMBL" id="TGJ99305.1"/>
    </source>
</evidence>
<protein>
    <recommendedName>
        <fullName evidence="3">16S rRNA (uracil(1498)-N(3))-methyltransferase</fullName>
        <ecNumber evidence="3">2.1.1.193</ecNumber>
    </recommendedName>
</protein>
<name>A0A4R9FKZ7_9LEPT</name>
<dbReference type="InterPro" id="IPR006700">
    <property type="entry name" value="RsmE"/>
</dbReference>
<comment type="function">
    <text evidence="9">Specifically methylates the N3 position of the uracil ring of uridine 1498 (m3U1498) in 16S rRNA. Acts on the fully assembled 30S ribosomal subunit.</text>
</comment>
<evidence type="ECO:0000256" key="1">
    <source>
        <dbReference type="ARBA" id="ARBA00004496"/>
    </source>
</evidence>
<dbReference type="GO" id="GO:0070042">
    <property type="term" value="F:rRNA (uridine-N3-)-methyltransferase activity"/>
    <property type="evidence" value="ECO:0007669"/>
    <property type="project" value="TreeGrafter"/>
</dbReference>
<keyword evidence="7 13" id="KW-0808">Transferase</keyword>
<feature type="domain" description="Ribosomal RNA small subunit methyltransferase E methyltransferase" evidence="12">
    <location>
        <begin position="219"/>
        <end position="289"/>
    </location>
</feature>
<dbReference type="PANTHER" id="PTHR30027:SF3">
    <property type="entry name" value="16S RRNA (URACIL(1498)-N(3))-METHYLTRANSFERASE"/>
    <property type="match status" value="1"/>
</dbReference>
<dbReference type="GO" id="GO:0070475">
    <property type="term" value="P:rRNA base methylation"/>
    <property type="evidence" value="ECO:0007669"/>
    <property type="project" value="TreeGrafter"/>
</dbReference>
<keyword evidence="5" id="KW-0698">rRNA processing</keyword>
<dbReference type="AlphaFoldDB" id="A0A4R9FKZ7"/>
<evidence type="ECO:0000256" key="3">
    <source>
        <dbReference type="ARBA" id="ARBA00012328"/>
    </source>
</evidence>
<evidence type="ECO:0000256" key="2">
    <source>
        <dbReference type="ARBA" id="ARBA00005528"/>
    </source>
</evidence>
<evidence type="ECO:0000256" key="10">
    <source>
        <dbReference type="ARBA" id="ARBA00047944"/>
    </source>
</evidence>
<gene>
    <name evidence="13" type="ORF">EHO59_15660</name>
</gene>
<sequence length="297" mass="34194">MNILLLDPKERSSFGEWNIYSAEKIDHIRNILKKDTGDSIKAGLLNESLGLFRIREISPENLKGSYTPIIRPKKRNPFLHLISSVQRPPTAEKILHLAGVWGIHSMEFQIADLSRKEYLTSPIWKNKNLQETLYSGMEQGGNIHLPFLELGFSLPEKGQGSVRKQTLRERVESISGIAFYLDKKGLFLLEYREEILKNRVNKHESKHPDPKRSHRSKSIYAKTHSTDPSPTTDLDNSETPQQEICIFLGPEPGWSKREISLFQERNIKPVRLSKAILRSEQAFSFFLSQWEACFPNL</sequence>
<dbReference type="SUPFAM" id="SSF75217">
    <property type="entry name" value="alpha/beta knot"/>
    <property type="match status" value="2"/>
</dbReference>
<evidence type="ECO:0000256" key="4">
    <source>
        <dbReference type="ARBA" id="ARBA00022490"/>
    </source>
</evidence>
<dbReference type="InterPro" id="IPR046886">
    <property type="entry name" value="RsmE_MTase_dom"/>
</dbReference>
<keyword evidence="8" id="KW-0949">S-adenosyl-L-methionine</keyword>
<comment type="caution">
    <text evidence="13">The sequence shown here is derived from an EMBL/GenBank/DDBJ whole genome shotgun (WGS) entry which is preliminary data.</text>
</comment>
<feature type="compositionally biased region" description="Basic and acidic residues" evidence="11">
    <location>
        <begin position="201"/>
        <end position="211"/>
    </location>
</feature>
<dbReference type="GO" id="GO:0005737">
    <property type="term" value="C:cytoplasm"/>
    <property type="evidence" value="ECO:0007669"/>
    <property type="project" value="UniProtKB-SubCell"/>
</dbReference>
<feature type="compositionally biased region" description="Polar residues" evidence="11">
    <location>
        <begin position="226"/>
        <end position="237"/>
    </location>
</feature>
<keyword evidence="6 13" id="KW-0489">Methyltransferase</keyword>
<feature type="region of interest" description="Disordered" evidence="11">
    <location>
        <begin position="201"/>
        <end position="237"/>
    </location>
</feature>
<evidence type="ECO:0000256" key="5">
    <source>
        <dbReference type="ARBA" id="ARBA00022552"/>
    </source>
</evidence>
<proteinExistence type="inferred from homology"/>
<comment type="catalytic activity">
    <reaction evidence="10">
        <text>uridine(1498) in 16S rRNA + S-adenosyl-L-methionine = N(3)-methyluridine(1498) in 16S rRNA + S-adenosyl-L-homocysteine + H(+)</text>
        <dbReference type="Rhea" id="RHEA:42920"/>
        <dbReference type="Rhea" id="RHEA-COMP:10283"/>
        <dbReference type="Rhea" id="RHEA-COMP:10284"/>
        <dbReference type="ChEBI" id="CHEBI:15378"/>
        <dbReference type="ChEBI" id="CHEBI:57856"/>
        <dbReference type="ChEBI" id="CHEBI:59789"/>
        <dbReference type="ChEBI" id="CHEBI:65315"/>
        <dbReference type="ChEBI" id="CHEBI:74502"/>
        <dbReference type="EC" id="2.1.1.193"/>
    </reaction>
</comment>
<comment type="similarity">
    <text evidence="2">Belongs to the RNA methyltransferase RsmE family.</text>
</comment>
<dbReference type="EC" id="2.1.1.193" evidence="3"/>
<evidence type="ECO:0000256" key="6">
    <source>
        <dbReference type="ARBA" id="ARBA00022603"/>
    </source>
</evidence>
<dbReference type="Proteomes" id="UP000297453">
    <property type="component" value="Unassembled WGS sequence"/>
</dbReference>
<dbReference type="InterPro" id="IPR029026">
    <property type="entry name" value="tRNA_m1G_MTases_N"/>
</dbReference>
<keyword evidence="4" id="KW-0963">Cytoplasm</keyword>
<reference evidence="13" key="1">
    <citation type="journal article" date="2019" name="PLoS Negl. Trop. Dis.">
        <title>Revisiting the worldwide diversity of Leptospira species in the environment.</title>
        <authorList>
            <person name="Vincent A.T."/>
            <person name="Schiettekatte O."/>
            <person name="Bourhy P."/>
            <person name="Veyrier F.J."/>
            <person name="Picardeau M."/>
        </authorList>
    </citation>
    <scope>NUCLEOTIDE SEQUENCE [LARGE SCALE GENOMIC DNA]</scope>
    <source>
        <strain evidence="13">SSS9</strain>
    </source>
</reference>
<dbReference type="NCBIfam" id="TIGR00046">
    <property type="entry name" value="RsmE family RNA methyltransferase"/>
    <property type="match status" value="1"/>
</dbReference>
<organism evidence="13 14">
    <name type="scientific">Leptospira semungkisensis</name>
    <dbReference type="NCBI Taxonomy" id="2484985"/>
    <lineage>
        <taxon>Bacteria</taxon>
        <taxon>Pseudomonadati</taxon>
        <taxon>Spirochaetota</taxon>
        <taxon>Spirochaetia</taxon>
        <taxon>Leptospirales</taxon>
        <taxon>Leptospiraceae</taxon>
        <taxon>Leptospira</taxon>
    </lineage>
</organism>
<dbReference type="PANTHER" id="PTHR30027">
    <property type="entry name" value="RIBOSOMAL RNA SMALL SUBUNIT METHYLTRANSFERASE E"/>
    <property type="match status" value="1"/>
</dbReference>
<evidence type="ECO:0000256" key="8">
    <source>
        <dbReference type="ARBA" id="ARBA00022691"/>
    </source>
</evidence>
<evidence type="ECO:0000313" key="14">
    <source>
        <dbReference type="Proteomes" id="UP000297453"/>
    </source>
</evidence>
<dbReference type="EMBL" id="RQEP01000019">
    <property type="protein sequence ID" value="TGJ99305.1"/>
    <property type="molecule type" value="Genomic_DNA"/>
</dbReference>
<dbReference type="OrthoDB" id="344692at2"/>
<dbReference type="InterPro" id="IPR029028">
    <property type="entry name" value="Alpha/beta_knot_MTases"/>
</dbReference>
<dbReference type="Gene3D" id="3.40.1280.10">
    <property type="match status" value="1"/>
</dbReference>
<comment type="subcellular location">
    <subcellularLocation>
        <location evidence="1">Cytoplasm</location>
    </subcellularLocation>
</comment>
<dbReference type="RefSeq" id="WP_135589396.1">
    <property type="nucleotide sequence ID" value="NZ_RQEP01000019.1"/>
</dbReference>
<accession>A0A4R9FKZ7</accession>
<evidence type="ECO:0000256" key="11">
    <source>
        <dbReference type="SAM" id="MobiDB-lite"/>
    </source>
</evidence>
<dbReference type="Pfam" id="PF04452">
    <property type="entry name" value="Methyltrans_RNA"/>
    <property type="match status" value="1"/>
</dbReference>
<evidence type="ECO:0000256" key="9">
    <source>
        <dbReference type="ARBA" id="ARBA00025699"/>
    </source>
</evidence>
<evidence type="ECO:0000259" key="12">
    <source>
        <dbReference type="Pfam" id="PF04452"/>
    </source>
</evidence>